<evidence type="ECO:0000313" key="2">
    <source>
        <dbReference type="Proteomes" id="UP000309992"/>
    </source>
</evidence>
<name>A0ABY2RS06_9PSEU</name>
<proteinExistence type="predicted"/>
<keyword evidence="2" id="KW-1185">Reference proteome</keyword>
<gene>
    <name evidence="1" type="ORF">FCN18_38650</name>
</gene>
<comment type="caution">
    <text evidence="1">The sequence shown here is derived from an EMBL/GenBank/DDBJ whole genome shotgun (WGS) entry which is preliminary data.</text>
</comment>
<organism evidence="1 2">
    <name type="scientific">Prauserella endophytica</name>
    <dbReference type="NCBI Taxonomy" id="1592324"/>
    <lineage>
        <taxon>Bacteria</taxon>
        <taxon>Bacillati</taxon>
        <taxon>Actinomycetota</taxon>
        <taxon>Actinomycetes</taxon>
        <taxon>Pseudonocardiales</taxon>
        <taxon>Pseudonocardiaceae</taxon>
        <taxon>Prauserella</taxon>
        <taxon>Prauserella coralliicola group</taxon>
    </lineage>
</organism>
<accession>A0ABY2RS06</accession>
<dbReference type="Proteomes" id="UP000309992">
    <property type="component" value="Unassembled WGS sequence"/>
</dbReference>
<dbReference type="EMBL" id="SWMS01000062">
    <property type="protein sequence ID" value="TKG57845.1"/>
    <property type="molecule type" value="Genomic_DNA"/>
</dbReference>
<protein>
    <submittedName>
        <fullName evidence="1">Uncharacterized protein</fullName>
    </submittedName>
</protein>
<reference evidence="1 2" key="1">
    <citation type="journal article" date="2015" name="Antonie Van Leeuwenhoek">
        <title>Prauserella endophytica sp. nov., an endophytic actinobacterium isolated from Tamarix taklamakanensis.</title>
        <authorList>
            <person name="Liu J.M."/>
            <person name="Habden X."/>
            <person name="Guo L."/>
            <person name="Tuo L."/>
            <person name="Jiang Z.K."/>
            <person name="Liu S.W."/>
            <person name="Liu X.F."/>
            <person name="Chen L."/>
            <person name="Li R.F."/>
            <person name="Zhang Y.Q."/>
            <person name="Sun C.H."/>
        </authorList>
    </citation>
    <scope>NUCLEOTIDE SEQUENCE [LARGE SCALE GENOMIC DNA]</scope>
    <source>
        <strain evidence="1 2">CGMCC 4.7182</strain>
    </source>
</reference>
<evidence type="ECO:0000313" key="1">
    <source>
        <dbReference type="EMBL" id="TKG57845.1"/>
    </source>
</evidence>
<sequence length="74" mass="8225">MSHREDAYAEVVRLLEAACDEAAVDWCFLVRQDVERRLDWTGDIGPVDDPEYGAVLDAFGVISEALDTVRRVGA</sequence>
<dbReference type="RefSeq" id="WP_113642689.1">
    <property type="nucleotide sequence ID" value="NZ_SWMS01000062.1"/>
</dbReference>